<keyword evidence="8" id="KW-0378">Hydrolase</keyword>
<comment type="similarity">
    <text evidence="3 15">Belongs to the peptidase S11 family.</text>
</comment>
<dbReference type="PRINTS" id="PR00725">
    <property type="entry name" value="DADACBPTASE1"/>
</dbReference>
<evidence type="ECO:0000256" key="8">
    <source>
        <dbReference type="ARBA" id="ARBA00022801"/>
    </source>
</evidence>
<dbReference type="InterPro" id="IPR012338">
    <property type="entry name" value="Beta-lactam/transpept-like"/>
</dbReference>
<organism evidence="18 19">
    <name type="scientific">Palleronia caenipelagi</name>
    <dbReference type="NCBI Taxonomy" id="2489174"/>
    <lineage>
        <taxon>Bacteria</taxon>
        <taxon>Pseudomonadati</taxon>
        <taxon>Pseudomonadota</taxon>
        <taxon>Alphaproteobacteria</taxon>
        <taxon>Rhodobacterales</taxon>
        <taxon>Roseobacteraceae</taxon>
        <taxon>Palleronia</taxon>
    </lineage>
</organism>
<evidence type="ECO:0000256" key="9">
    <source>
        <dbReference type="ARBA" id="ARBA00022960"/>
    </source>
</evidence>
<evidence type="ECO:0000256" key="12">
    <source>
        <dbReference type="ARBA" id="ARBA00034000"/>
    </source>
</evidence>
<sequence>MRLARLVPMLLLCLAALPAYAFDTAARAAYVYDLTTKTVLMAKNADEALPPASMSKLMTLNMLFEALRDGRVDMNTQFGVSSKARAMGGSTMFLNERDRPTVEELIQGIIVMSGNDACVVVAEGLAGSEQSFAKMMTDRARDLGMTQSTFANASGWPHPNQRMSMRDLGILATRLITEFPEYYGYFAQKEFAFDNRAPKNRFNRNPLLGLGIGADGLKTGHTSEAGYGLVGSAAQGDRRIVFVISGLDSERARAEEAERLVNWAFRQFVEKTIVGDGERVTTADVWLGDSRSVDLVSPEEHRMLLPAQAQDSIRARARYTSPLEAPIAEGEEVATLVVSIDGLPDAEFPLVAAEEVGRGGFVPHIRTAASVLLAKALDARKGGETAEPDAEPETTE</sequence>
<dbReference type="GO" id="GO:0008360">
    <property type="term" value="P:regulation of cell shape"/>
    <property type="evidence" value="ECO:0007669"/>
    <property type="project" value="UniProtKB-KW"/>
</dbReference>
<feature type="active site" description="Acyl-ester intermediate" evidence="13">
    <location>
        <position position="53"/>
    </location>
</feature>
<dbReference type="InterPro" id="IPR018044">
    <property type="entry name" value="Peptidase_S11"/>
</dbReference>
<comment type="pathway">
    <text evidence="2">Cell wall biogenesis; peptidoglycan biosynthesis.</text>
</comment>
<protein>
    <recommendedName>
        <fullName evidence="4">serine-type D-Ala-D-Ala carboxypeptidase</fullName>
        <ecNumber evidence="4">3.4.16.4</ecNumber>
    </recommendedName>
</protein>
<dbReference type="GO" id="GO:0006508">
    <property type="term" value="P:proteolysis"/>
    <property type="evidence" value="ECO:0007669"/>
    <property type="project" value="UniProtKB-KW"/>
</dbReference>
<evidence type="ECO:0000256" key="10">
    <source>
        <dbReference type="ARBA" id="ARBA00022984"/>
    </source>
</evidence>
<dbReference type="SUPFAM" id="SSF56601">
    <property type="entry name" value="beta-lactamase/transpeptidase-like"/>
    <property type="match status" value="1"/>
</dbReference>
<keyword evidence="6" id="KW-0645">Protease</keyword>
<reference evidence="18 19" key="1">
    <citation type="submission" date="2019-06" db="EMBL/GenBank/DDBJ databases">
        <title>Paenimaribius caenipelagi gen. nov., sp. nov., isolated from a tidal flat.</title>
        <authorList>
            <person name="Yoon J.-H."/>
        </authorList>
    </citation>
    <scope>NUCLEOTIDE SEQUENCE [LARGE SCALE GENOMIC DNA]</scope>
    <source>
        <strain evidence="18 19">JBTF-M29</strain>
    </source>
</reference>
<evidence type="ECO:0000256" key="2">
    <source>
        <dbReference type="ARBA" id="ARBA00004752"/>
    </source>
</evidence>
<keyword evidence="10" id="KW-0573">Peptidoglycan synthesis</keyword>
<dbReference type="SUPFAM" id="SSF69189">
    <property type="entry name" value="Penicillin-binding protein associated domain"/>
    <property type="match status" value="1"/>
</dbReference>
<dbReference type="Proteomes" id="UP000318590">
    <property type="component" value="Unassembled WGS sequence"/>
</dbReference>
<name>A0A547Q8Y3_9RHOB</name>
<accession>A0A547Q8Y3</accession>
<dbReference type="RefSeq" id="WP_142833410.1">
    <property type="nucleotide sequence ID" value="NZ_VFSV01000004.1"/>
</dbReference>
<comment type="caution">
    <text evidence="18">The sequence shown here is derived from an EMBL/GenBank/DDBJ whole genome shotgun (WGS) entry which is preliminary data.</text>
</comment>
<evidence type="ECO:0000256" key="5">
    <source>
        <dbReference type="ARBA" id="ARBA00022645"/>
    </source>
</evidence>
<dbReference type="Gene3D" id="2.60.410.10">
    <property type="entry name" value="D-Ala-D-Ala carboxypeptidase, C-terminal domain"/>
    <property type="match status" value="1"/>
</dbReference>
<evidence type="ECO:0000256" key="6">
    <source>
        <dbReference type="ARBA" id="ARBA00022670"/>
    </source>
</evidence>
<evidence type="ECO:0000256" key="4">
    <source>
        <dbReference type="ARBA" id="ARBA00012448"/>
    </source>
</evidence>
<dbReference type="EMBL" id="VFSV01000004">
    <property type="protein sequence ID" value="TRD22830.1"/>
    <property type="molecule type" value="Genomic_DNA"/>
</dbReference>
<dbReference type="EC" id="3.4.16.4" evidence="4"/>
<keyword evidence="5 18" id="KW-0121">Carboxypeptidase</keyword>
<dbReference type="GO" id="GO:0009002">
    <property type="term" value="F:serine-type D-Ala-D-Ala carboxypeptidase activity"/>
    <property type="evidence" value="ECO:0007669"/>
    <property type="project" value="UniProtKB-EC"/>
</dbReference>
<dbReference type="Pfam" id="PF00768">
    <property type="entry name" value="Peptidase_S11"/>
    <property type="match status" value="1"/>
</dbReference>
<proteinExistence type="inferred from homology"/>
<dbReference type="InterPro" id="IPR012907">
    <property type="entry name" value="Peptidase_S11_C"/>
</dbReference>
<dbReference type="Pfam" id="PF07943">
    <property type="entry name" value="PBP5_C"/>
    <property type="match status" value="1"/>
</dbReference>
<feature type="active site" description="Proton acceptor" evidence="13">
    <location>
        <position position="56"/>
    </location>
</feature>
<evidence type="ECO:0000256" key="1">
    <source>
        <dbReference type="ARBA" id="ARBA00003217"/>
    </source>
</evidence>
<dbReference type="OrthoDB" id="9795979at2"/>
<evidence type="ECO:0000259" key="17">
    <source>
        <dbReference type="SMART" id="SM00936"/>
    </source>
</evidence>
<dbReference type="PANTHER" id="PTHR21581">
    <property type="entry name" value="D-ALANYL-D-ALANINE CARBOXYPEPTIDASE"/>
    <property type="match status" value="1"/>
</dbReference>
<dbReference type="PANTHER" id="PTHR21581:SF6">
    <property type="entry name" value="TRAFFICKING PROTEIN PARTICLE COMPLEX SUBUNIT 12"/>
    <property type="match status" value="1"/>
</dbReference>
<feature type="active site" evidence="13">
    <location>
        <position position="113"/>
    </location>
</feature>
<evidence type="ECO:0000256" key="15">
    <source>
        <dbReference type="RuleBase" id="RU004016"/>
    </source>
</evidence>
<evidence type="ECO:0000313" key="19">
    <source>
        <dbReference type="Proteomes" id="UP000318590"/>
    </source>
</evidence>
<dbReference type="GO" id="GO:0071555">
    <property type="term" value="P:cell wall organization"/>
    <property type="evidence" value="ECO:0007669"/>
    <property type="project" value="UniProtKB-KW"/>
</dbReference>
<feature type="domain" description="Peptidase S11 D-Ala-D-Ala carboxypeptidase A C-terminal" evidence="17">
    <location>
        <begin position="268"/>
        <end position="358"/>
    </location>
</feature>
<evidence type="ECO:0000256" key="3">
    <source>
        <dbReference type="ARBA" id="ARBA00007164"/>
    </source>
</evidence>
<comment type="catalytic activity">
    <reaction evidence="12">
        <text>Preferential cleavage: (Ac)2-L-Lys-D-Ala-|-D-Ala. Also transpeptidation of peptidyl-alanyl moieties that are N-acyl substituents of D-alanine.</text>
        <dbReference type="EC" id="3.4.16.4"/>
    </reaction>
</comment>
<evidence type="ECO:0000313" key="18">
    <source>
        <dbReference type="EMBL" id="TRD22830.1"/>
    </source>
</evidence>
<evidence type="ECO:0000256" key="11">
    <source>
        <dbReference type="ARBA" id="ARBA00023316"/>
    </source>
</evidence>
<keyword evidence="9" id="KW-0133">Cell shape</keyword>
<dbReference type="InterPro" id="IPR037167">
    <property type="entry name" value="Peptidase_S11_C_sf"/>
</dbReference>
<dbReference type="SMART" id="SM00936">
    <property type="entry name" value="PBP5_C"/>
    <property type="match status" value="1"/>
</dbReference>
<evidence type="ECO:0000256" key="7">
    <source>
        <dbReference type="ARBA" id="ARBA00022729"/>
    </source>
</evidence>
<dbReference type="UniPathway" id="UPA00219"/>
<feature type="signal peptide" evidence="16">
    <location>
        <begin position="1"/>
        <end position="21"/>
    </location>
</feature>
<evidence type="ECO:0000256" key="16">
    <source>
        <dbReference type="SAM" id="SignalP"/>
    </source>
</evidence>
<dbReference type="GO" id="GO:0009252">
    <property type="term" value="P:peptidoglycan biosynthetic process"/>
    <property type="evidence" value="ECO:0007669"/>
    <property type="project" value="UniProtKB-UniPathway"/>
</dbReference>
<evidence type="ECO:0000256" key="13">
    <source>
        <dbReference type="PIRSR" id="PIRSR618044-1"/>
    </source>
</evidence>
<keyword evidence="7 16" id="KW-0732">Signal</keyword>
<feature type="binding site" evidence="14">
    <location>
        <position position="218"/>
    </location>
    <ligand>
        <name>substrate</name>
    </ligand>
</feature>
<dbReference type="InterPro" id="IPR015956">
    <property type="entry name" value="Peniciliin-bd_prot_C_sf"/>
</dbReference>
<comment type="function">
    <text evidence="1">Removes C-terminal D-alanyl residues from sugar-peptide cell wall precursors.</text>
</comment>
<gene>
    <name evidence="18" type="ORF">FEV53_03395</name>
</gene>
<feature type="chain" id="PRO_5022140391" description="serine-type D-Ala-D-Ala carboxypeptidase" evidence="16">
    <location>
        <begin position="22"/>
        <end position="396"/>
    </location>
</feature>
<dbReference type="Gene3D" id="3.40.710.10">
    <property type="entry name" value="DD-peptidase/beta-lactamase superfamily"/>
    <property type="match status" value="1"/>
</dbReference>
<dbReference type="InterPro" id="IPR001967">
    <property type="entry name" value="Peptidase_S11_N"/>
</dbReference>
<dbReference type="AlphaFoldDB" id="A0A547Q8Y3"/>
<keyword evidence="19" id="KW-1185">Reference proteome</keyword>
<evidence type="ECO:0000256" key="14">
    <source>
        <dbReference type="PIRSR" id="PIRSR618044-2"/>
    </source>
</evidence>
<keyword evidence="11" id="KW-0961">Cell wall biogenesis/degradation</keyword>